<dbReference type="PRINTS" id="PR00463">
    <property type="entry name" value="EP450I"/>
</dbReference>
<evidence type="ECO:0000256" key="4">
    <source>
        <dbReference type="ARBA" id="ARBA00023002"/>
    </source>
</evidence>
<dbReference type="GO" id="GO:0006805">
    <property type="term" value="P:xenobiotic metabolic process"/>
    <property type="evidence" value="ECO:0007669"/>
    <property type="project" value="TreeGrafter"/>
</dbReference>
<keyword evidence="9" id="KW-1185">Reference proteome</keyword>
<dbReference type="Gene3D" id="1.10.630.10">
    <property type="entry name" value="Cytochrome P450"/>
    <property type="match status" value="1"/>
</dbReference>
<keyword evidence="6 8" id="KW-0503">Monooxygenase</keyword>
<keyword evidence="4 8" id="KW-0560">Oxidoreductase</keyword>
<keyword evidence="7 8" id="KW-0349">Heme</keyword>
<dbReference type="Pfam" id="PF00067">
    <property type="entry name" value="p450"/>
    <property type="match status" value="1"/>
</dbReference>
<dbReference type="GO" id="GO:0016712">
    <property type="term" value="F:oxidoreductase activity, acting on paired donors, with incorporation or reduction of molecular oxygen, reduced flavin or flavoprotein as one donor, and incorporation of one atom of oxygen"/>
    <property type="evidence" value="ECO:0007669"/>
    <property type="project" value="TreeGrafter"/>
</dbReference>
<sequence length="492" mass="57547">MLQILFAAFITLYLFYEFYWKRRNFPPGPTPLPIVGNLLEVLLKSPGYEAYQRWKRDFGAVHTYWICGLPIVSIADYEIIKETFIKDGEKYVDRWFFGDFMKDFKGGDLGVISSQGDLWREQRRLTLHTLRDFGMGRNIMEERVMIEVDFLLERLATQKENVYMQNEFDIAVGSVINNILFGYRFDEEHLHEFDLLKAALRQLVYKLQNPLIILASCSPIIKSLPFINGFYNRLLADRDVLYGFVRKQIAEKRKQINYGVDSSEDFVESYLKEWERKKGTKQEEFYFEQQLEAVIFDIWTAGMETTSNTLTWSIVYIMNNPDVQTKIHEELDRVIKSDRKITMSDKNSLPYTNAVISEVQRLANLVPQNLCRLNSEEVEIKGYKIPAGTIMVPQISSVLYDEKIFPDPYKFDPNRFLKPDGSYQNRPELVPFSVGKRQCAGEGMAKLELYSFLANLFQRFKISSKTLPSLEKTMGTVVTSKPYYCDFEERHK</sequence>
<reference evidence="10" key="1">
    <citation type="submission" date="2024-02" db="UniProtKB">
        <authorList>
            <consortium name="WormBaseParasite"/>
        </authorList>
    </citation>
    <scope>IDENTIFICATION</scope>
</reference>
<dbReference type="WBParaSite" id="MBELARI_LOCUS20906">
    <property type="protein sequence ID" value="MBELARI_LOCUS20906"/>
    <property type="gene ID" value="MBELARI_LOCUS20906"/>
</dbReference>
<dbReference type="PANTHER" id="PTHR24300">
    <property type="entry name" value="CYTOCHROME P450 508A4-RELATED"/>
    <property type="match status" value="1"/>
</dbReference>
<dbReference type="SUPFAM" id="SSF48264">
    <property type="entry name" value="Cytochrome P450"/>
    <property type="match status" value="1"/>
</dbReference>
<protein>
    <submittedName>
        <fullName evidence="10">CYtochrome P450 family</fullName>
    </submittedName>
</protein>
<dbReference type="InterPro" id="IPR036396">
    <property type="entry name" value="Cyt_P450_sf"/>
</dbReference>
<dbReference type="PRINTS" id="PR00385">
    <property type="entry name" value="P450"/>
</dbReference>
<dbReference type="GO" id="GO:0006082">
    <property type="term" value="P:organic acid metabolic process"/>
    <property type="evidence" value="ECO:0007669"/>
    <property type="project" value="TreeGrafter"/>
</dbReference>
<proteinExistence type="inferred from homology"/>
<dbReference type="GO" id="GO:0005506">
    <property type="term" value="F:iron ion binding"/>
    <property type="evidence" value="ECO:0007669"/>
    <property type="project" value="InterPro"/>
</dbReference>
<dbReference type="PROSITE" id="PS00086">
    <property type="entry name" value="CYTOCHROME_P450"/>
    <property type="match status" value="1"/>
</dbReference>
<evidence type="ECO:0000256" key="7">
    <source>
        <dbReference type="PIRSR" id="PIRSR602401-1"/>
    </source>
</evidence>
<dbReference type="AlphaFoldDB" id="A0AAF3F2X0"/>
<dbReference type="InterPro" id="IPR017972">
    <property type="entry name" value="Cyt_P450_CS"/>
</dbReference>
<name>A0AAF3F2X0_9BILA</name>
<comment type="cofactor">
    <cofactor evidence="1 7">
        <name>heme</name>
        <dbReference type="ChEBI" id="CHEBI:30413"/>
    </cofactor>
</comment>
<keyword evidence="3 7" id="KW-0479">Metal-binding</keyword>
<dbReference type="GO" id="GO:0005737">
    <property type="term" value="C:cytoplasm"/>
    <property type="evidence" value="ECO:0007669"/>
    <property type="project" value="TreeGrafter"/>
</dbReference>
<dbReference type="FunFam" id="1.10.630.10:FF:000036">
    <property type="entry name" value="CYtochrome P450 family"/>
    <property type="match status" value="1"/>
</dbReference>
<dbReference type="InterPro" id="IPR002401">
    <property type="entry name" value="Cyt_P450_E_grp-I"/>
</dbReference>
<evidence type="ECO:0000256" key="5">
    <source>
        <dbReference type="ARBA" id="ARBA00023004"/>
    </source>
</evidence>
<feature type="binding site" description="axial binding residue" evidence="7">
    <location>
        <position position="439"/>
    </location>
    <ligand>
        <name>heme</name>
        <dbReference type="ChEBI" id="CHEBI:30413"/>
    </ligand>
    <ligandPart>
        <name>Fe</name>
        <dbReference type="ChEBI" id="CHEBI:18248"/>
    </ligandPart>
</feature>
<comment type="similarity">
    <text evidence="2 8">Belongs to the cytochrome P450 family.</text>
</comment>
<evidence type="ECO:0000256" key="3">
    <source>
        <dbReference type="ARBA" id="ARBA00022723"/>
    </source>
</evidence>
<evidence type="ECO:0000313" key="10">
    <source>
        <dbReference type="WBParaSite" id="MBELARI_LOCUS20906"/>
    </source>
</evidence>
<dbReference type="GO" id="GO:0020037">
    <property type="term" value="F:heme binding"/>
    <property type="evidence" value="ECO:0007669"/>
    <property type="project" value="InterPro"/>
</dbReference>
<evidence type="ECO:0000256" key="1">
    <source>
        <dbReference type="ARBA" id="ARBA00001971"/>
    </source>
</evidence>
<dbReference type="CDD" id="cd20617">
    <property type="entry name" value="CYP1_2-like"/>
    <property type="match status" value="1"/>
</dbReference>
<dbReference type="PANTHER" id="PTHR24300:SF375">
    <property type="entry name" value="CYTOCHROME P450 FAMILY"/>
    <property type="match status" value="1"/>
</dbReference>
<accession>A0AAF3F2X0</accession>
<evidence type="ECO:0000313" key="9">
    <source>
        <dbReference type="Proteomes" id="UP000887575"/>
    </source>
</evidence>
<organism evidence="9 10">
    <name type="scientific">Mesorhabditis belari</name>
    <dbReference type="NCBI Taxonomy" id="2138241"/>
    <lineage>
        <taxon>Eukaryota</taxon>
        <taxon>Metazoa</taxon>
        <taxon>Ecdysozoa</taxon>
        <taxon>Nematoda</taxon>
        <taxon>Chromadorea</taxon>
        <taxon>Rhabditida</taxon>
        <taxon>Rhabditina</taxon>
        <taxon>Rhabditomorpha</taxon>
        <taxon>Rhabditoidea</taxon>
        <taxon>Rhabditidae</taxon>
        <taxon>Mesorhabditinae</taxon>
        <taxon>Mesorhabditis</taxon>
    </lineage>
</organism>
<dbReference type="InterPro" id="IPR050182">
    <property type="entry name" value="Cytochrome_P450_fam2"/>
</dbReference>
<dbReference type="Proteomes" id="UP000887575">
    <property type="component" value="Unassembled WGS sequence"/>
</dbReference>
<evidence type="ECO:0000256" key="6">
    <source>
        <dbReference type="ARBA" id="ARBA00023033"/>
    </source>
</evidence>
<evidence type="ECO:0000256" key="2">
    <source>
        <dbReference type="ARBA" id="ARBA00010617"/>
    </source>
</evidence>
<keyword evidence="5 7" id="KW-0408">Iron</keyword>
<evidence type="ECO:0000256" key="8">
    <source>
        <dbReference type="RuleBase" id="RU000461"/>
    </source>
</evidence>
<dbReference type="InterPro" id="IPR001128">
    <property type="entry name" value="Cyt_P450"/>
</dbReference>